<reference evidence="1 2" key="1">
    <citation type="journal article" date="2015" name="Genome Announc.">
        <title>Expanding the biotechnology potential of lactobacilli through comparative genomics of 213 strains and associated genera.</title>
        <authorList>
            <person name="Sun Z."/>
            <person name="Harris H.M."/>
            <person name="McCann A."/>
            <person name="Guo C."/>
            <person name="Argimon S."/>
            <person name="Zhang W."/>
            <person name="Yang X."/>
            <person name="Jeffery I.B."/>
            <person name="Cooney J.C."/>
            <person name="Kagawa T.F."/>
            <person name="Liu W."/>
            <person name="Song Y."/>
            <person name="Salvetti E."/>
            <person name="Wrobel A."/>
            <person name="Rasinkangas P."/>
            <person name="Parkhill J."/>
            <person name="Rea M.C."/>
            <person name="O'Sullivan O."/>
            <person name="Ritari J."/>
            <person name="Douillard F.P."/>
            <person name="Paul Ross R."/>
            <person name="Yang R."/>
            <person name="Briner A.E."/>
            <person name="Felis G.E."/>
            <person name="de Vos W.M."/>
            <person name="Barrangou R."/>
            <person name="Klaenhammer T.R."/>
            <person name="Caufield P.W."/>
            <person name="Cui Y."/>
            <person name="Zhang H."/>
            <person name="O'Toole P.W."/>
        </authorList>
    </citation>
    <scope>NUCLEOTIDE SEQUENCE [LARGE SCALE GENOMIC DNA]</scope>
    <source>
        <strain evidence="1 2">DSM 20505</strain>
    </source>
</reference>
<dbReference type="PATRIC" id="fig|1291052.5.peg.2378"/>
<name>A0A0R1ZJF2_9LACO</name>
<evidence type="ECO:0000313" key="1">
    <source>
        <dbReference type="EMBL" id="KRM54597.1"/>
    </source>
</evidence>
<evidence type="ECO:0000313" key="2">
    <source>
        <dbReference type="Proteomes" id="UP000051679"/>
    </source>
</evidence>
<dbReference type="Proteomes" id="UP000051679">
    <property type="component" value="Unassembled WGS sequence"/>
</dbReference>
<protein>
    <submittedName>
        <fullName evidence="1">Uncharacterized protein</fullName>
    </submittedName>
</protein>
<sequence>MSLKVDTDGLDELARNAHELSKQKEVSIYELMNNQFVSHHSKFGSLDELLAAAGIHNQQQFEEYPDEKLDKFIAENTDLSNWTSMQEDAMTSWLSKSLGF</sequence>
<dbReference type="AlphaFoldDB" id="A0A0R1ZJF2"/>
<keyword evidence="2" id="KW-1185">Reference proteome</keyword>
<dbReference type="RefSeq" id="WP_054678553.1">
    <property type="nucleotide sequence ID" value="NZ_AYYO01000050.1"/>
</dbReference>
<dbReference type="EMBL" id="AYYO01000050">
    <property type="protein sequence ID" value="KRM54597.1"/>
    <property type="molecule type" value="Genomic_DNA"/>
</dbReference>
<proteinExistence type="predicted"/>
<gene>
    <name evidence="1" type="ORF">FC18_GL002305</name>
</gene>
<dbReference type="OrthoDB" id="3035462at2"/>
<organism evidence="1 2">
    <name type="scientific">Lacticaseibacillus sharpeae JCM 1186 = DSM 20505</name>
    <dbReference type="NCBI Taxonomy" id="1291052"/>
    <lineage>
        <taxon>Bacteria</taxon>
        <taxon>Bacillati</taxon>
        <taxon>Bacillota</taxon>
        <taxon>Bacilli</taxon>
        <taxon>Lactobacillales</taxon>
        <taxon>Lactobacillaceae</taxon>
        <taxon>Lacticaseibacillus</taxon>
    </lineage>
</organism>
<comment type="caution">
    <text evidence="1">The sequence shown here is derived from an EMBL/GenBank/DDBJ whole genome shotgun (WGS) entry which is preliminary data.</text>
</comment>
<accession>A0A0R1ZJF2</accession>